<evidence type="ECO:0000256" key="9">
    <source>
        <dbReference type="ARBA" id="ARBA00032931"/>
    </source>
</evidence>
<dbReference type="RefSeq" id="WP_131155181.1">
    <property type="nucleotide sequence ID" value="NZ_CP036402.1"/>
</dbReference>
<evidence type="ECO:0000256" key="11">
    <source>
        <dbReference type="ARBA" id="ARBA00049057"/>
    </source>
</evidence>
<evidence type="ECO:0000259" key="14">
    <source>
        <dbReference type="Pfam" id="PF02769"/>
    </source>
</evidence>
<feature type="domain" description="PurM-like C-terminal" evidence="14">
    <location>
        <begin position="181"/>
        <end position="342"/>
    </location>
</feature>
<evidence type="ECO:0000256" key="10">
    <source>
        <dbReference type="ARBA" id="ARBA00033093"/>
    </source>
</evidence>
<dbReference type="Gene3D" id="3.30.1330.10">
    <property type="entry name" value="PurM-like, N-terminal domain"/>
    <property type="match status" value="1"/>
</dbReference>
<comment type="subcellular location">
    <subcellularLocation>
        <location evidence="12">Cytoplasm</location>
    </subcellularLocation>
</comment>
<evidence type="ECO:0000256" key="4">
    <source>
        <dbReference type="ARBA" id="ARBA00020367"/>
    </source>
</evidence>
<dbReference type="FunFam" id="3.30.1330.10:FF:000001">
    <property type="entry name" value="Phosphoribosylformylglycinamidine cyclo-ligase"/>
    <property type="match status" value="1"/>
</dbReference>
<dbReference type="GO" id="GO:0005524">
    <property type="term" value="F:ATP binding"/>
    <property type="evidence" value="ECO:0007669"/>
    <property type="project" value="UniProtKB-KW"/>
</dbReference>
<dbReference type="UniPathway" id="UPA00074">
    <property type="reaction ID" value="UER00129"/>
</dbReference>
<dbReference type="GO" id="GO:0004637">
    <property type="term" value="F:phosphoribosylamine-glycine ligase activity"/>
    <property type="evidence" value="ECO:0007669"/>
    <property type="project" value="TreeGrafter"/>
</dbReference>
<keyword evidence="12" id="KW-0963">Cytoplasm</keyword>
<reference evidence="15 16" key="1">
    <citation type="submission" date="2019-01" db="EMBL/GenBank/DDBJ databases">
        <title>Egibacter rhizosphaerae EGI 80759T.</title>
        <authorList>
            <person name="Chen D.-D."/>
            <person name="Tian Y."/>
            <person name="Jiao J.-Y."/>
            <person name="Zhang X.-T."/>
            <person name="Zhang Y.-G."/>
            <person name="Zhang Y."/>
            <person name="Xiao M."/>
            <person name="Shu W.-S."/>
            <person name="Li W.-J."/>
        </authorList>
    </citation>
    <scope>NUCLEOTIDE SEQUENCE [LARGE SCALE GENOMIC DNA]</scope>
    <source>
        <strain evidence="15 16">EGI 80759</strain>
    </source>
</reference>
<accession>A0A411YFZ3</accession>
<dbReference type="Pfam" id="PF00586">
    <property type="entry name" value="AIRS"/>
    <property type="match status" value="1"/>
</dbReference>
<dbReference type="Proteomes" id="UP000291469">
    <property type="component" value="Chromosome"/>
</dbReference>
<dbReference type="PANTHER" id="PTHR10520">
    <property type="entry name" value="TRIFUNCTIONAL PURINE BIOSYNTHETIC PROTEIN ADENOSINE-3-RELATED"/>
    <property type="match status" value="1"/>
</dbReference>
<dbReference type="GO" id="GO:0004641">
    <property type="term" value="F:phosphoribosylformylglycinamidine cyclo-ligase activity"/>
    <property type="evidence" value="ECO:0007669"/>
    <property type="project" value="UniProtKB-UniRule"/>
</dbReference>
<keyword evidence="5 12" id="KW-0436">Ligase</keyword>
<evidence type="ECO:0000259" key="13">
    <source>
        <dbReference type="Pfam" id="PF00586"/>
    </source>
</evidence>
<dbReference type="EMBL" id="CP036402">
    <property type="protein sequence ID" value="QBI20184.1"/>
    <property type="molecule type" value="Genomic_DNA"/>
</dbReference>
<evidence type="ECO:0000256" key="6">
    <source>
        <dbReference type="ARBA" id="ARBA00022741"/>
    </source>
</evidence>
<sequence>MSGPRSGREGITYRDAGVDLEVADAVAERAGHHARRATRPEVVDSASGFAGLFALDRDRYADPLLVASCDGVGTKLELAHAVGRHDTVGVDLVAMVVDDLVCTGAEPLLFLDYVAAGELSPDVVDELLAGIADGCVQAGCALLGGESAAHPGVLPSDRYDLAGFGVGVVERAEALEPARVRSGDAVVAMASTGLHSNGYSLARRVVDAAGLALASDHGLKVQTLGDALLRPTRIYAPDCLALLGETPVHALCHVTGGGVPGNLARVLPDGHGALVDTTTFAVPGVFGVLAEHGPIAPEEMWRVFNMGAGMLAVVPDGAAAVDVLRARGVDAWECGEVRAGAEGVELAGLTAPGA</sequence>
<dbReference type="GO" id="GO:0005829">
    <property type="term" value="C:cytosol"/>
    <property type="evidence" value="ECO:0007669"/>
    <property type="project" value="TreeGrafter"/>
</dbReference>
<dbReference type="AlphaFoldDB" id="A0A411YFZ3"/>
<comment type="catalytic activity">
    <reaction evidence="11 12">
        <text>2-formamido-N(1)-(5-O-phospho-beta-D-ribosyl)acetamidine + ATP = 5-amino-1-(5-phospho-beta-D-ribosyl)imidazole + ADP + phosphate + H(+)</text>
        <dbReference type="Rhea" id="RHEA:23032"/>
        <dbReference type="ChEBI" id="CHEBI:15378"/>
        <dbReference type="ChEBI" id="CHEBI:30616"/>
        <dbReference type="ChEBI" id="CHEBI:43474"/>
        <dbReference type="ChEBI" id="CHEBI:137981"/>
        <dbReference type="ChEBI" id="CHEBI:147287"/>
        <dbReference type="ChEBI" id="CHEBI:456216"/>
        <dbReference type="EC" id="6.3.3.1"/>
    </reaction>
</comment>
<dbReference type="InterPro" id="IPR010918">
    <property type="entry name" value="PurM-like_C_dom"/>
</dbReference>
<keyword evidence="16" id="KW-1185">Reference proteome</keyword>
<gene>
    <name evidence="12" type="primary">purM</name>
    <name evidence="15" type="ORF">ER308_11825</name>
</gene>
<dbReference type="PANTHER" id="PTHR10520:SF12">
    <property type="entry name" value="TRIFUNCTIONAL PURINE BIOSYNTHETIC PROTEIN ADENOSINE-3"/>
    <property type="match status" value="1"/>
</dbReference>
<dbReference type="EC" id="6.3.3.1" evidence="3 12"/>
<feature type="domain" description="PurM-like N-terminal" evidence="13">
    <location>
        <begin position="64"/>
        <end position="169"/>
    </location>
</feature>
<evidence type="ECO:0000256" key="12">
    <source>
        <dbReference type="HAMAP-Rule" id="MF_00741"/>
    </source>
</evidence>
<evidence type="ECO:0000256" key="3">
    <source>
        <dbReference type="ARBA" id="ARBA00013047"/>
    </source>
</evidence>
<comment type="pathway">
    <text evidence="1 12">Purine metabolism; IMP biosynthesis via de novo pathway; 5-amino-1-(5-phospho-D-ribosyl)imidazole from N(2)-formyl-N(1)-(5-phospho-D-ribosyl)glycinamide: step 2/2.</text>
</comment>
<dbReference type="InterPro" id="IPR004733">
    <property type="entry name" value="PurM_cligase"/>
</dbReference>
<dbReference type="GO" id="GO:0006189">
    <property type="term" value="P:'de novo' IMP biosynthetic process"/>
    <property type="evidence" value="ECO:0007669"/>
    <property type="project" value="UniProtKB-UniRule"/>
</dbReference>
<evidence type="ECO:0000256" key="5">
    <source>
        <dbReference type="ARBA" id="ARBA00022598"/>
    </source>
</evidence>
<evidence type="ECO:0000256" key="1">
    <source>
        <dbReference type="ARBA" id="ARBA00004686"/>
    </source>
</evidence>
<dbReference type="CDD" id="cd02196">
    <property type="entry name" value="PurM"/>
    <property type="match status" value="1"/>
</dbReference>
<dbReference type="HAMAP" id="MF_00741">
    <property type="entry name" value="AIRS"/>
    <property type="match status" value="1"/>
</dbReference>
<dbReference type="Gene3D" id="3.90.650.10">
    <property type="entry name" value="PurM-like C-terminal domain"/>
    <property type="match status" value="1"/>
</dbReference>
<evidence type="ECO:0000313" key="16">
    <source>
        <dbReference type="Proteomes" id="UP000291469"/>
    </source>
</evidence>
<keyword evidence="12" id="KW-0658">Purine biosynthesis</keyword>
<dbReference type="InterPro" id="IPR016188">
    <property type="entry name" value="PurM-like_N"/>
</dbReference>
<evidence type="ECO:0000256" key="2">
    <source>
        <dbReference type="ARBA" id="ARBA00010280"/>
    </source>
</evidence>
<dbReference type="NCBIfam" id="TIGR00878">
    <property type="entry name" value="purM"/>
    <property type="match status" value="1"/>
</dbReference>
<evidence type="ECO:0000256" key="7">
    <source>
        <dbReference type="ARBA" id="ARBA00022840"/>
    </source>
</evidence>
<comment type="similarity">
    <text evidence="2 12">Belongs to the AIR synthase family.</text>
</comment>
<evidence type="ECO:0000256" key="8">
    <source>
        <dbReference type="ARBA" id="ARBA00031908"/>
    </source>
</evidence>
<dbReference type="InterPro" id="IPR036921">
    <property type="entry name" value="PurM-like_N_sf"/>
</dbReference>
<dbReference type="InterPro" id="IPR036676">
    <property type="entry name" value="PurM-like_C_sf"/>
</dbReference>
<evidence type="ECO:0000313" key="15">
    <source>
        <dbReference type="EMBL" id="QBI20184.1"/>
    </source>
</evidence>
<dbReference type="GO" id="GO:0046084">
    <property type="term" value="P:adenine biosynthetic process"/>
    <property type="evidence" value="ECO:0007669"/>
    <property type="project" value="TreeGrafter"/>
</dbReference>
<protein>
    <recommendedName>
        <fullName evidence="4 12">Phosphoribosylformylglycinamidine cyclo-ligase</fullName>
        <ecNumber evidence="3 12">6.3.3.1</ecNumber>
    </recommendedName>
    <alternativeName>
        <fullName evidence="9 12">AIR synthase</fullName>
    </alternativeName>
    <alternativeName>
        <fullName evidence="10 12">AIRS</fullName>
    </alternativeName>
    <alternativeName>
        <fullName evidence="8 12">Phosphoribosyl-aminoimidazole synthetase</fullName>
    </alternativeName>
</protein>
<dbReference type="SUPFAM" id="SSF56042">
    <property type="entry name" value="PurM C-terminal domain-like"/>
    <property type="match status" value="1"/>
</dbReference>
<keyword evidence="6 12" id="KW-0547">Nucleotide-binding</keyword>
<dbReference type="Pfam" id="PF02769">
    <property type="entry name" value="AIRS_C"/>
    <property type="match status" value="1"/>
</dbReference>
<organism evidence="15 16">
    <name type="scientific">Egibacter rhizosphaerae</name>
    <dbReference type="NCBI Taxonomy" id="1670831"/>
    <lineage>
        <taxon>Bacteria</taxon>
        <taxon>Bacillati</taxon>
        <taxon>Actinomycetota</taxon>
        <taxon>Nitriliruptoria</taxon>
        <taxon>Egibacterales</taxon>
        <taxon>Egibacteraceae</taxon>
        <taxon>Egibacter</taxon>
    </lineage>
</organism>
<proteinExistence type="inferred from homology"/>
<name>A0A411YFZ3_9ACTN</name>
<keyword evidence="7 12" id="KW-0067">ATP-binding</keyword>
<dbReference type="OrthoDB" id="9777881at2"/>
<dbReference type="SUPFAM" id="SSF55326">
    <property type="entry name" value="PurM N-terminal domain-like"/>
    <property type="match status" value="1"/>
</dbReference>
<dbReference type="KEGG" id="erz:ER308_11825"/>